<evidence type="ECO:0000313" key="2">
    <source>
        <dbReference type="EMBL" id="SNZ02367.1"/>
    </source>
</evidence>
<proteinExistence type="predicted"/>
<dbReference type="AlphaFoldDB" id="A0A285N0P0"/>
<accession>A0A285N0P0</accession>
<gene>
    <name evidence="2" type="ORF">SAMN06269185_0004</name>
</gene>
<dbReference type="Proteomes" id="UP000219453">
    <property type="component" value="Unassembled WGS sequence"/>
</dbReference>
<name>A0A285N0P0_NATPI</name>
<feature type="transmembrane region" description="Helical" evidence="1">
    <location>
        <begin position="75"/>
        <end position="94"/>
    </location>
</feature>
<dbReference type="EMBL" id="OBEJ01000001">
    <property type="protein sequence ID" value="SNZ02367.1"/>
    <property type="molecule type" value="Genomic_DNA"/>
</dbReference>
<protein>
    <submittedName>
        <fullName evidence="2">Uncharacterized protein</fullName>
    </submittedName>
</protein>
<feature type="transmembrane region" description="Helical" evidence="1">
    <location>
        <begin position="50"/>
        <end position="69"/>
    </location>
</feature>
<keyword evidence="3" id="KW-1185">Reference proteome</keyword>
<organism evidence="2 3">
    <name type="scientific">Natronoarchaeum philippinense</name>
    <dbReference type="NCBI Taxonomy" id="558529"/>
    <lineage>
        <taxon>Archaea</taxon>
        <taxon>Methanobacteriati</taxon>
        <taxon>Methanobacteriota</taxon>
        <taxon>Stenosarchaea group</taxon>
        <taxon>Halobacteria</taxon>
        <taxon>Halobacteriales</taxon>
        <taxon>Natronoarchaeaceae</taxon>
    </lineage>
</organism>
<keyword evidence="1" id="KW-0472">Membrane</keyword>
<keyword evidence="1" id="KW-1133">Transmembrane helix</keyword>
<dbReference type="RefSeq" id="WP_097007077.1">
    <property type="nucleotide sequence ID" value="NZ_OBEJ01000001.1"/>
</dbReference>
<evidence type="ECO:0000256" key="1">
    <source>
        <dbReference type="SAM" id="Phobius"/>
    </source>
</evidence>
<feature type="transmembrane region" description="Helical" evidence="1">
    <location>
        <begin position="15"/>
        <end position="38"/>
    </location>
</feature>
<keyword evidence="1" id="KW-0812">Transmembrane</keyword>
<sequence length="107" mass="10384">MIARTGAYIANGGGFAPIVTFVLVMLAGVAAVGAGYAAHAALSVAGFDRPVVVGGVAGVGFFAWFWYAAATGSGLAALAAAAAGVVLAVIGVVWEATTSLLDALDVN</sequence>
<reference evidence="2 3" key="1">
    <citation type="submission" date="2017-09" db="EMBL/GenBank/DDBJ databases">
        <authorList>
            <person name="Ehlers B."/>
            <person name="Leendertz F.H."/>
        </authorList>
    </citation>
    <scope>NUCLEOTIDE SEQUENCE [LARGE SCALE GENOMIC DNA]</scope>
    <source>
        <strain evidence="2 3">DSM 27208</strain>
    </source>
</reference>
<evidence type="ECO:0000313" key="3">
    <source>
        <dbReference type="Proteomes" id="UP000219453"/>
    </source>
</evidence>